<comment type="similarity">
    <text evidence="1 3">Belongs to the short-chain dehydrogenases/reductases (SDR) family.</text>
</comment>
<dbReference type="PROSITE" id="PS00061">
    <property type="entry name" value="ADH_SHORT"/>
    <property type="match status" value="1"/>
</dbReference>
<dbReference type="AlphaFoldDB" id="A0A6G0XJM1"/>
<dbReference type="Pfam" id="PF00106">
    <property type="entry name" value="adh_short"/>
    <property type="match status" value="1"/>
</dbReference>
<dbReference type="PANTHER" id="PTHR44229:SF4">
    <property type="entry name" value="15-HYDROXYPROSTAGLANDIN DEHYDROGENASE [NAD(+)]"/>
    <property type="match status" value="1"/>
</dbReference>
<protein>
    <submittedName>
        <fullName evidence="4">Uncharacterized protein</fullName>
    </submittedName>
</protein>
<evidence type="ECO:0000313" key="4">
    <source>
        <dbReference type="EMBL" id="KAF0740501.1"/>
    </source>
</evidence>
<dbReference type="GO" id="GO:0016616">
    <property type="term" value="F:oxidoreductase activity, acting on the CH-OH group of donors, NAD or NADP as acceptor"/>
    <property type="evidence" value="ECO:0007669"/>
    <property type="project" value="TreeGrafter"/>
</dbReference>
<dbReference type="Gene3D" id="3.40.50.720">
    <property type="entry name" value="NAD(P)-binding Rossmann-like Domain"/>
    <property type="match status" value="1"/>
</dbReference>
<dbReference type="PANTHER" id="PTHR44229">
    <property type="entry name" value="15-HYDROXYPROSTAGLANDIN DEHYDROGENASE [NAD(+)]"/>
    <property type="match status" value="1"/>
</dbReference>
<evidence type="ECO:0000313" key="5">
    <source>
        <dbReference type="Proteomes" id="UP000481153"/>
    </source>
</evidence>
<organism evidence="4 5">
    <name type="scientific">Aphanomyces euteiches</name>
    <dbReference type="NCBI Taxonomy" id="100861"/>
    <lineage>
        <taxon>Eukaryota</taxon>
        <taxon>Sar</taxon>
        <taxon>Stramenopiles</taxon>
        <taxon>Oomycota</taxon>
        <taxon>Saprolegniomycetes</taxon>
        <taxon>Saprolegniales</taxon>
        <taxon>Verrucalvaceae</taxon>
        <taxon>Aphanomyces</taxon>
    </lineage>
</organism>
<gene>
    <name evidence="4" type="ORF">Ae201684_004048</name>
</gene>
<dbReference type="InterPro" id="IPR020904">
    <property type="entry name" value="Sc_DH/Rdtase_CS"/>
</dbReference>
<dbReference type="PRINTS" id="PR00080">
    <property type="entry name" value="SDRFAMILY"/>
</dbReference>
<keyword evidence="2" id="KW-0560">Oxidoreductase</keyword>
<name>A0A6G0XJM1_9STRA</name>
<dbReference type="Proteomes" id="UP000481153">
    <property type="component" value="Unassembled WGS sequence"/>
</dbReference>
<evidence type="ECO:0000256" key="3">
    <source>
        <dbReference type="RuleBase" id="RU000363"/>
    </source>
</evidence>
<evidence type="ECO:0000256" key="1">
    <source>
        <dbReference type="ARBA" id="ARBA00006484"/>
    </source>
</evidence>
<dbReference type="InterPro" id="IPR002347">
    <property type="entry name" value="SDR_fam"/>
</dbReference>
<sequence length="258" mass="27645">MQLQDATAIVTGAARGLGREFTRKILNAGGRVLMTDVDFLQLEASYQSLAQEHRGRVDFMKQDVSDLDSFDSAFDKANQSFSPAKVNLLVNNAGIRYPSEKFYTDDSTAWTKLVDINVTSVLRGTQVALRRLSNEKGQPVIVNVSSMAGFIAAPGAPIYSATKHAVVSFTKAVGSAKASQVRVVGLCPAFAESEMGTIALKEAPDMVKQFGGLMTGAYIADGLAKVIVEADNAGASLIITKRHGYKYMGKAKAKKSKL</sequence>
<comment type="caution">
    <text evidence="4">The sequence shown here is derived from an EMBL/GenBank/DDBJ whole genome shotgun (WGS) entry which is preliminary data.</text>
</comment>
<proteinExistence type="inferred from homology"/>
<dbReference type="PRINTS" id="PR00081">
    <property type="entry name" value="GDHRDH"/>
</dbReference>
<evidence type="ECO:0000256" key="2">
    <source>
        <dbReference type="ARBA" id="ARBA00023002"/>
    </source>
</evidence>
<reference evidence="4 5" key="1">
    <citation type="submission" date="2019-07" db="EMBL/GenBank/DDBJ databases">
        <title>Genomics analysis of Aphanomyces spp. identifies a new class of oomycete effector associated with host adaptation.</title>
        <authorList>
            <person name="Gaulin E."/>
        </authorList>
    </citation>
    <scope>NUCLEOTIDE SEQUENCE [LARGE SCALE GENOMIC DNA]</scope>
    <source>
        <strain evidence="4 5">ATCC 201684</strain>
    </source>
</reference>
<keyword evidence="5" id="KW-1185">Reference proteome</keyword>
<dbReference type="InterPro" id="IPR036291">
    <property type="entry name" value="NAD(P)-bd_dom_sf"/>
</dbReference>
<dbReference type="SUPFAM" id="SSF51735">
    <property type="entry name" value="NAD(P)-binding Rossmann-fold domains"/>
    <property type="match status" value="1"/>
</dbReference>
<accession>A0A6G0XJM1</accession>
<dbReference type="EMBL" id="VJMJ01000051">
    <property type="protein sequence ID" value="KAF0740501.1"/>
    <property type="molecule type" value="Genomic_DNA"/>
</dbReference>
<dbReference type="VEuPathDB" id="FungiDB:AeMF1_003432"/>
<dbReference type="GO" id="GO:0005737">
    <property type="term" value="C:cytoplasm"/>
    <property type="evidence" value="ECO:0007669"/>
    <property type="project" value="TreeGrafter"/>
</dbReference>